<dbReference type="FunFam" id="1.10.510.10:FF:000021">
    <property type="entry name" value="Serine/threonine protein kinase"/>
    <property type="match status" value="1"/>
</dbReference>
<feature type="transmembrane region" description="Helical" evidence="7">
    <location>
        <begin position="358"/>
        <end position="378"/>
    </location>
</feature>
<organism evidence="9 10">
    <name type="scientific">Miniimonas arenae</name>
    <dbReference type="NCBI Taxonomy" id="676201"/>
    <lineage>
        <taxon>Bacteria</taxon>
        <taxon>Bacillati</taxon>
        <taxon>Actinomycetota</taxon>
        <taxon>Actinomycetes</taxon>
        <taxon>Micrococcales</taxon>
        <taxon>Beutenbergiaceae</taxon>
        <taxon>Miniimonas</taxon>
    </lineage>
</organism>
<dbReference type="PROSITE" id="PS50011">
    <property type="entry name" value="PROTEIN_KINASE_DOM"/>
    <property type="match status" value="1"/>
</dbReference>
<dbReference type="GO" id="GO:0005524">
    <property type="term" value="F:ATP binding"/>
    <property type="evidence" value="ECO:0007669"/>
    <property type="project" value="UniProtKB-KW"/>
</dbReference>
<dbReference type="InterPro" id="IPR011009">
    <property type="entry name" value="Kinase-like_dom_sf"/>
</dbReference>
<dbReference type="GO" id="GO:0004674">
    <property type="term" value="F:protein serine/threonine kinase activity"/>
    <property type="evidence" value="ECO:0007669"/>
    <property type="project" value="UniProtKB-KW"/>
</dbReference>
<evidence type="ECO:0000256" key="5">
    <source>
        <dbReference type="ARBA" id="ARBA00022777"/>
    </source>
</evidence>
<keyword evidence="10" id="KW-1185">Reference proteome</keyword>
<dbReference type="EMBL" id="VENP01000059">
    <property type="protein sequence ID" value="TNU73183.1"/>
    <property type="molecule type" value="Genomic_DNA"/>
</dbReference>
<dbReference type="Proteomes" id="UP000313849">
    <property type="component" value="Unassembled WGS sequence"/>
</dbReference>
<evidence type="ECO:0000256" key="6">
    <source>
        <dbReference type="ARBA" id="ARBA00022840"/>
    </source>
</evidence>
<dbReference type="PANTHER" id="PTHR43289:SF6">
    <property type="entry name" value="SERINE_THREONINE-PROTEIN KINASE NEKL-3"/>
    <property type="match status" value="1"/>
</dbReference>
<dbReference type="EC" id="2.7.11.1" evidence="1"/>
<dbReference type="InterPro" id="IPR008271">
    <property type="entry name" value="Ser/Thr_kinase_AS"/>
</dbReference>
<dbReference type="SMART" id="SM00220">
    <property type="entry name" value="S_TKc"/>
    <property type="match status" value="1"/>
</dbReference>
<protein>
    <recommendedName>
        <fullName evidence="1">non-specific serine/threonine protein kinase</fullName>
        <ecNumber evidence="1">2.7.11.1</ecNumber>
    </recommendedName>
</protein>
<reference evidence="9 10" key="1">
    <citation type="submission" date="2019-06" db="EMBL/GenBank/DDBJ databases">
        <title>Draft genome sequence of Miniimonas arenae KCTC 19750T isolated from sea sand.</title>
        <authorList>
            <person name="Park S.-J."/>
        </authorList>
    </citation>
    <scope>NUCLEOTIDE SEQUENCE [LARGE SCALE GENOMIC DNA]</scope>
    <source>
        <strain evidence="9 10">KCTC 19750</strain>
    </source>
</reference>
<evidence type="ECO:0000256" key="7">
    <source>
        <dbReference type="SAM" id="Phobius"/>
    </source>
</evidence>
<comment type="caution">
    <text evidence="9">The sequence shown here is derived from an EMBL/GenBank/DDBJ whole genome shotgun (WGS) entry which is preliminary data.</text>
</comment>
<evidence type="ECO:0000313" key="10">
    <source>
        <dbReference type="Proteomes" id="UP000313849"/>
    </source>
</evidence>
<evidence type="ECO:0000256" key="3">
    <source>
        <dbReference type="ARBA" id="ARBA00022679"/>
    </source>
</evidence>
<keyword evidence="7" id="KW-1133">Transmembrane helix</keyword>
<dbReference type="CDD" id="cd14014">
    <property type="entry name" value="STKc_PknB_like"/>
    <property type="match status" value="1"/>
</dbReference>
<dbReference type="Gene3D" id="1.10.510.10">
    <property type="entry name" value="Transferase(Phosphotransferase) domain 1"/>
    <property type="match status" value="1"/>
</dbReference>
<dbReference type="SUPFAM" id="SSF56112">
    <property type="entry name" value="Protein kinase-like (PK-like)"/>
    <property type="match status" value="1"/>
</dbReference>
<dbReference type="OrthoDB" id="9762169at2"/>
<name>A0A5C5B871_9MICO</name>
<evidence type="ECO:0000256" key="4">
    <source>
        <dbReference type="ARBA" id="ARBA00022741"/>
    </source>
</evidence>
<dbReference type="Pfam" id="PF00069">
    <property type="entry name" value="Pkinase"/>
    <property type="match status" value="1"/>
</dbReference>
<dbReference type="InterPro" id="IPR000719">
    <property type="entry name" value="Prot_kinase_dom"/>
</dbReference>
<dbReference type="Gene3D" id="3.30.200.20">
    <property type="entry name" value="Phosphorylase Kinase, domain 1"/>
    <property type="match status" value="1"/>
</dbReference>
<evidence type="ECO:0000256" key="1">
    <source>
        <dbReference type="ARBA" id="ARBA00012513"/>
    </source>
</evidence>
<keyword evidence="2 9" id="KW-0723">Serine/threonine-protein kinase</keyword>
<keyword evidence="4" id="KW-0547">Nucleotide-binding</keyword>
<evidence type="ECO:0000256" key="2">
    <source>
        <dbReference type="ARBA" id="ARBA00022527"/>
    </source>
</evidence>
<keyword evidence="5 9" id="KW-0418">Kinase</keyword>
<proteinExistence type="predicted"/>
<gene>
    <name evidence="9" type="ORF">FH969_12730</name>
</gene>
<evidence type="ECO:0000313" key="9">
    <source>
        <dbReference type="EMBL" id="TNU73183.1"/>
    </source>
</evidence>
<dbReference type="AlphaFoldDB" id="A0A5C5B871"/>
<keyword evidence="3" id="KW-0808">Transferase</keyword>
<sequence length="394" mass="41333">MTPRAGVILDGRWELTRRIAVGGMGEVWAATEVHTGREVAAKVLRPEFAGERLFLDRIAAEARNSADLDHPGIARTYAHGEVGGLGYLVMQLVEGEPLSAVLARERTLSPRAVLDVVAQTAQALAVAHRAQVVHRDIKPANLLIGPDGAITLTDFGISLGANQAPMTAAGMVMGTAQYLPPEQAMGRPATGAGDLYALGIIAYEALVGHRPFTGTTQVDIAFAHVTEPLPPLPGRFDLPLRSLVEQMLAKDPADRPASADEVAARARALLADLDSAWDPTLVTGRWRSPSQAVPDGERPVVPVAAPARALGPAARAPHAAVAAAQAVRAVRSPSATRRDRHARRPWHPAFPQGTLGRVGLAVAVVLVVAALTLGLLMLGSLGQSARAADPWSVG</sequence>
<feature type="domain" description="Protein kinase" evidence="8">
    <location>
        <begin position="13"/>
        <end position="270"/>
    </location>
</feature>
<dbReference type="PANTHER" id="PTHR43289">
    <property type="entry name" value="MITOGEN-ACTIVATED PROTEIN KINASE KINASE KINASE 20-RELATED"/>
    <property type="match status" value="1"/>
</dbReference>
<evidence type="ECO:0000259" key="8">
    <source>
        <dbReference type="PROSITE" id="PS50011"/>
    </source>
</evidence>
<keyword evidence="6" id="KW-0067">ATP-binding</keyword>
<dbReference type="RefSeq" id="WP_139987481.1">
    <property type="nucleotide sequence ID" value="NZ_VENP01000059.1"/>
</dbReference>
<keyword evidence="7" id="KW-0472">Membrane</keyword>
<keyword evidence="7" id="KW-0812">Transmembrane</keyword>
<dbReference type="PROSITE" id="PS00108">
    <property type="entry name" value="PROTEIN_KINASE_ST"/>
    <property type="match status" value="1"/>
</dbReference>
<accession>A0A5C5B871</accession>